<feature type="compositionally biased region" description="Polar residues" evidence="2">
    <location>
        <begin position="427"/>
        <end position="440"/>
    </location>
</feature>
<comment type="caution">
    <text evidence="4">The sequence shown here is derived from an EMBL/GenBank/DDBJ whole genome shotgun (WGS) entry which is preliminary data.</text>
</comment>
<keyword evidence="5" id="KW-1185">Reference proteome</keyword>
<feature type="compositionally biased region" description="Low complexity" evidence="2">
    <location>
        <begin position="399"/>
        <end position="409"/>
    </location>
</feature>
<dbReference type="PANTHER" id="PTHR12854:SF7">
    <property type="entry name" value="ATAXIN-2 HOMOLOG"/>
    <property type="match status" value="1"/>
</dbReference>
<dbReference type="Pfam" id="PF14438">
    <property type="entry name" value="SM-ATX"/>
    <property type="match status" value="1"/>
</dbReference>
<accession>A0ABN8LWT7</accession>
<dbReference type="InterPro" id="IPR009604">
    <property type="entry name" value="LsmAD_domain"/>
</dbReference>
<evidence type="ECO:0000256" key="2">
    <source>
        <dbReference type="SAM" id="MobiDB-lite"/>
    </source>
</evidence>
<evidence type="ECO:0000313" key="5">
    <source>
        <dbReference type="Proteomes" id="UP001159427"/>
    </source>
</evidence>
<feature type="region of interest" description="Disordered" evidence="2">
    <location>
        <begin position="372"/>
        <end position="440"/>
    </location>
</feature>
<dbReference type="InterPro" id="IPR025852">
    <property type="entry name" value="SM_dom_ATX"/>
</dbReference>
<proteinExistence type="inferred from homology"/>
<evidence type="ECO:0000256" key="1">
    <source>
        <dbReference type="ARBA" id="ARBA00007503"/>
    </source>
</evidence>
<dbReference type="InterPro" id="IPR045117">
    <property type="entry name" value="ATXN2-like"/>
</dbReference>
<feature type="domain" description="LsmAD" evidence="3">
    <location>
        <begin position="208"/>
        <end position="272"/>
    </location>
</feature>
<sequence>MRFLDDYVGLKLMEHQVQTSVNEHELSSETTAQQRSRRKQFEDGFGNTDIYANKAMVYYVTSNLGEVARIVVRNGDIYEGVLKAVSPKFDCTLGEAHLIAKQTNGLIEDGRIVPSRESLISTLLIALKDIVSVNITKTEEPDIASTTDSFTDAAITASKHTNGQTMERPLQKWVPQDGEVHLGRGLEDDMHVNGWSADEMFKTNREKFGVTSTYTDDLHQYTTPLPKDSSGEMELKAEQTAREIEESWGHNRRQEVDSGRSEEEAFAAVVRPQTTAPASQPTDSPPVTVTATDREAVASNTATITTAPEATSTTTTVTTSSAVTTRVTSQSKVPISEDLLARSSLKEPVQTEAPKSQQEVVKDLKDFHTNFKLSEKPSKKAHKEGHKEVSKAAVKEVAAEPEAVESAVARTSETPPAEVAKAEDSKTPQPQEESILSKSKLNPLAKEFKFTPKPHKPVPSPQPSPHYVPMVATQPFSPTSMRPPPIPGGPFPQQLMMVSPQQINMYRGKQPFHKPRSQTYPGREQGESPPFISAAAATGSPIIAPGGTFPQPVYPVPAPQVAYVQSPAGMVPQQVVPQFVAVPTGHGPPRYMHPGAVSSPVGGASVPMSQAYQDGSHMPVYVTGNMPTAATPPGQPQPSPSQQGQQFIFTGAVPQLPGQPQGAGPHQAQTTPGPAQFPQPVMYIQGATVPTSAASAPVYSIPGMAIYFFHS</sequence>
<feature type="compositionally biased region" description="Basic and acidic residues" evidence="2">
    <location>
        <begin position="385"/>
        <end position="398"/>
    </location>
</feature>
<feature type="region of interest" description="Disordered" evidence="2">
    <location>
        <begin position="242"/>
        <end position="264"/>
    </location>
</feature>
<feature type="region of interest" description="Disordered" evidence="2">
    <location>
        <begin position="21"/>
        <end position="40"/>
    </location>
</feature>
<feature type="compositionally biased region" description="Basic and acidic residues" evidence="2">
    <location>
        <begin position="242"/>
        <end position="263"/>
    </location>
</feature>
<protein>
    <recommendedName>
        <fullName evidence="3">LsmAD domain-containing protein</fullName>
    </recommendedName>
</protein>
<dbReference type="Pfam" id="PF06741">
    <property type="entry name" value="LsmAD"/>
    <property type="match status" value="1"/>
</dbReference>
<gene>
    <name evidence="4" type="ORF">PEVE_00006856</name>
</gene>
<reference evidence="4 5" key="1">
    <citation type="submission" date="2022-05" db="EMBL/GenBank/DDBJ databases">
        <authorList>
            <consortium name="Genoscope - CEA"/>
            <person name="William W."/>
        </authorList>
    </citation>
    <scope>NUCLEOTIDE SEQUENCE [LARGE SCALE GENOMIC DNA]</scope>
</reference>
<dbReference type="SMART" id="SM01272">
    <property type="entry name" value="LsmAD"/>
    <property type="match status" value="1"/>
</dbReference>
<comment type="similarity">
    <text evidence="1">Belongs to the ataxin-2 family.</text>
</comment>
<dbReference type="PANTHER" id="PTHR12854">
    <property type="entry name" value="ATAXIN 2-RELATED"/>
    <property type="match status" value="1"/>
</dbReference>
<feature type="region of interest" description="Disordered" evidence="2">
    <location>
        <begin position="653"/>
        <end position="676"/>
    </location>
</feature>
<evidence type="ECO:0000313" key="4">
    <source>
        <dbReference type="EMBL" id="CAH3020381.1"/>
    </source>
</evidence>
<organism evidence="4 5">
    <name type="scientific">Porites evermanni</name>
    <dbReference type="NCBI Taxonomy" id="104178"/>
    <lineage>
        <taxon>Eukaryota</taxon>
        <taxon>Metazoa</taxon>
        <taxon>Cnidaria</taxon>
        <taxon>Anthozoa</taxon>
        <taxon>Hexacorallia</taxon>
        <taxon>Scleractinia</taxon>
        <taxon>Fungiina</taxon>
        <taxon>Poritidae</taxon>
        <taxon>Porites</taxon>
    </lineage>
</organism>
<feature type="compositionally biased region" description="Low complexity" evidence="2">
    <location>
        <begin position="653"/>
        <end position="669"/>
    </location>
</feature>
<evidence type="ECO:0000259" key="3">
    <source>
        <dbReference type="SMART" id="SM01272"/>
    </source>
</evidence>
<dbReference type="Proteomes" id="UP001159427">
    <property type="component" value="Unassembled WGS sequence"/>
</dbReference>
<dbReference type="EMBL" id="CALNXI010000145">
    <property type="protein sequence ID" value="CAH3020381.1"/>
    <property type="molecule type" value="Genomic_DNA"/>
</dbReference>
<name>A0ABN8LWT7_9CNID</name>